<keyword evidence="2" id="KW-0472">Membrane</keyword>
<evidence type="ECO:0000256" key="2">
    <source>
        <dbReference type="SAM" id="Phobius"/>
    </source>
</evidence>
<sequence>KSSKLKSNYNSDRFKHVISENQINILQNSYQEVLIGSLLGDGCITRSGRGLNHFRFKQSTIHSDYFFFIFLILKPFLTLGSPSISCHFDKRYNKLYESLTLQTRPIYNNILNINNLEMMFYNKDEKGNRFKRVPLDIISIFSPISLAIWIMDDGHLFNNAVYLNVQSFKFEENKLLILALNKLGITAKLIPVANKNNQWRIIIPAANLTKLRELVIPYMTKSMFYKLGL</sequence>
<dbReference type="SUPFAM" id="SSF55608">
    <property type="entry name" value="Homing endonucleases"/>
    <property type="match status" value="1"/>
</dbReference>
<dbReference type="Pfam" id="PF03161">
    <property type="entry name" value="LAGLIDADG_2"/>
    <property type="match status" value="1"/>
</dbReference>
<keyword evidence="2" id="KW-1133">Transmembrane helix</keyword>
<dbReference type="EMBL" id="KC573037">
    <property type="protein sequence ID" value="AGE93554.1"/>
    <property type="molecule type" value="Genomic_DNA"/>
</dbReference>
<organism evidence="4">
    <name type="scientific">Cantharellus cibarius</name>
    <name type="common">Chanterelle</name>
    <dbReference type="NCBI Taxonomy" id="36066"/>
    <lineage>
        <taxon>Eukaryota</taxon>
        <taxon>Fungi</taxon>
        <taxon>Dikarya</taxon>
        <taxon>Basidiomycota</taxon>
        <taxon>Agaricomycotina</taxon>
        <taxon>Agaricomycetes</taxon>
        <taxon>Cantharellales</taxon>
        <taxon>Hydnaceae</taxon>
        <taxon>Cantharellus</taxon>
    </lineage>
</organism>
<evidence type="ECO:0000256" key="1">
    <source>
        <dbReference type="ARBA" id="ARBA00002670"/>
    </source>
</evidence>
<comment type="function">
    <text evidence="1">Mitochondrial DNA endonuclease involved in intron homing.</text>
</comment>
<gene>
    <name evidence="4" type="primary">orf229</name>
</gene>
<geneLocation type="mitochondrion" evidence="4"/>
<proteinExistence type="predicted"/>
<feature type="non-terminal residue" evidence="4">
    <location>
        <position position="1"/>
    </location>
</feature>
<protein>
    <recommendedName>
        <fullName evidence="3">Homing endonuclease LAGLIDADG domain-containing protein</fullName>
    </recommendedName>
</protein>
<keyword evidence="4" id="KW-0496">Mitochondrion</keyword>
<keyword evidence="2" id="KW-0812">Transmembrane</keyword>
<dbReference type="InterPro" id="IPR027434">
    <property type="entry name" value="Homing_endonucl"/>
</dbReference>
<feature type="domain" description="Homing endonuclease LAGLIDADG" evidence="3">
    <location>
        <begin position="32"/>
        <end position="211"/>
    </location>
</feature>
<dbReference type="GeneID" id="14659501"/>
<feature type="transmembrane region" description="Helical" evidence="2">
    <location>
        <begin position="65"/>
        <end position="84"/>
    </location>
</feature>
<reference evidence="4" key="1">
    <citation type="journal article" date="2009" name="BMC Evol. Biol.">
        <title>Phylogenomic analyses predict sistergroup relationship of nucleariids and fungi and paraphyly of zygomycetes with significant support.</title>
        <authorList>
            <person name="Liu Y."/>
            <person name="Steenkamp E.T."/>
            <person name="Brinkmann H."/>
            <person name="Forget L."/>
            <person name="Philippe H."/>
            <person name="Lang B.F."/>
        </authorList>
    </citation>
    <scope>NUCLEOTIDE SEQUENCE</scope>
</reference>
<dbReference type="InterPro" id="IPR004860">
    <property type="entry name" value="LAGLIDADG_dom"/>
</dbReference>
<dbReference type="Gene3D" id="3.10.28.10">
    <property type="entry name" value="Homing endonucleases"/>
    <property type="match status" value="2"/>
</dbReference>
<dbReference type="RefSeq" id="YP_007476134.1">
    <property type="nucleotide sequence ID" value="NC_020368.1"/>
</dbReference>
<evidence type="ECO:0000313" key="4">
    <source>
        <dbReference type="EMBL" id="AGE93554.1"/>
    </source>
</evidence>
<name>M1K4H9_CANCI</name>
<reference evidence="4" key="2">
    <citation type="submission" date="2012-12" db="EMBL/GenBank/DDBJ databases">
        <authorList>
            <person name="Lang B.F."/>
        </authorList>
    </citation>
    <scope>NUCLEOTIDE SEQUENCE</scope>
</reference>
<dbReference type="AlphaFoldDB" id="M1K4H9"/>
<accession>M1K4H9</accession>
<evidence type="ECO:0000259" key="3">
    <source>
        <dbReference type="Pfam" id="PF03161"/>
    </source>
</evidence>
<dbReference type="GO" id="GO:0004519">
    <property type="term" value="F:endonuclease activity"/>
    <property type="evidence" value="ECO:0007669"/>
    <property type="project" value="InterPro"/>
</dbReference>